<accession>A0A2T0UCY8</accession>
<organism evidence="2 3">
    <name type="scientific">Glycomyces artemisiae</name>
    <dbReference type="NCBI Taxonomy" id="1076443"/>
    <lineage>
        <taxon>Bacteria</taxon>
        <taxon>Bacillati</taxon>
        <taxon>Actinomycetota</taxon>
        <taxon>Actinomycetes</taxon>
        <taxon>Glycomycetales</taxon>
        <taxon>Glycomycetaceae</taxon>
        <taxon>Glycomyces</taxon>
    </lineage>
</organism>
<name>A0A2T0UCY8_9ACTN</name>
<reference evidence="2 3" key="1">
    <citation type="submission" date="2018-03" db="EMBL/GenBank/DDBJ databases">
        <title>Genomic Encyclopedia of Type Strains, Phase III (KMG-III): the genomes of soil and plant-associated and newly described type strains.</title>
        <authorList>
            <person name="Whitman W."/>
        </authorList>
    </citation>
    <scope>NUCLEOTIDE SEQUENCE [LARGE SCALE GENOMIC DNA]</scope>
    <source>
        <strain evidence="2 3">CGMCC 4.7067</strain>
    </source>
</reference>
<sequence length="291" mass="32726">MTAPFDDSLRALLADEFGLRIASADPVRGLGDECDIWSTREHGGLAIRASPAFRTDLEWVHDLVGRFAAVVPEAVPPLRTRGGRTTADWHDRPVSVWPWIDGTHLDRDDPAARTRAADLLARLHLAAESLPDAPRPNPPRRCTDCPHWPDLRDPALDDALAAWRRTRGRPVPLHGDFYRRNLICADDAIRGLIDWDELRIDHPEREFAWTVWELCKHSDGDALRHAAATSFLQTYETATGRPFDRALLIPLIREGLRAEICRHRTTGVDPEDAYAAAQVRAFHHLHAAQSD</sequence>
<keyword evidence="3" id="KW-1185">Reference proteome</keyword>
<dbReference type="InterPro" id="IPR002575">
    <property type="entry name" value="Aminoglycoside_PTrfase"/>
</dbReference>
<keyword evidence="2" id="KW-0808">Transferase</keyword>
<dbReference type="GO" id="GO:0016740">
    <property type="term" value="F:transferase activity"/>
    <property type="evidence" value="ECO:0007669"/>
    <property type="project" value="UniProtKB-KW"/>
</dbReference>
<dbReference type="Proteomes" id="UP000238176">
    <property type="component" value="Unassembled WGS sequence"/>
</dbReference>
<dbReference type="OrthoDB" id="5185751at2"/>
<evidence type="ECO:0000313" key="3">
    <source>
        <dbReference type="Proteomes" id="UP000238176"/>
    </source>
</evidence>
<dbReference type="InterPro" id="IPR011009">
    <property type="entry name" value="Kinase-like_dom_sf"/>
</dbReference>
<dbReference type="Gene3D" id="3.90.1200.10">
    <property type="match status" value="1"/>
</dbReference>
<dbReference type="SUPFAM" id="SSF56112">
    <property type="entry name" value="Protein kinase-like (PK-like)"/>
    <property type="match status" value="1"/>
</dbReference>
<comment type="caution">
    <text evidence="2">The sequence shown here is derived from an EMBL/GenBank/DDBJ whole genome shotgun (WGS) entry which is preliminary data.</text>
</comment>
<evidence type="ECO:0000313" key="2">
    <source>
        <dbReference type="EMBL" id="PRY55806.1"/>
    </source>
</evidence>
<protein>
    <submittedName>
        <fullName evidence="2">Phosphotransferase family enzyme</fullName>
    </submittedName>
</protein>
<feature type="domain" description="Aminoglycoside phosphotransferase" evidence="1">
    <location>
        <begin position="54"/>
        <end position="236"/>
    </location>
</feature>
<dbReference type="Pfam" id="PF01636">
    <property type="entry name" value="APH"/>
    <property type="match status" value="1"/>
</dbReference>
<dbReference type="EMBL" id="PVTJ01000012">
    <property type="protein sequence ID" value="PRY55806.1"/>
    <property type="molecule type" value="Genomic_DNA"/>
</dbReference>
<dbReference type="RefSeq" id="WP_106366445.1">
    <property type="nucleotide sequence ID" value="NZ_PVTJ01000012.1"/>
</dbReference>
<gene>
    <name evidence="2" type="ORF">B0I28_112119</name>
</gene>
<proteinExistence type="predicted"/>
<evidence type="ECO:0000259" key="1">
    <source>
        <dbReference type="Pfam" id="PF01636"/>
    </source>
</evidence>
<dbReference type="AlphaFoldDB" id="A0A2T0UCY8"/>